<evidence type="ECO:0000313" key="2">
    <source>
        <dbReference type="EMBL" id="ABF47463.1"/>
    </source>
</evidence>
<keyword evidence="1" id="KW-0175">Coiled coil</keyword>
<keyword evidence="3" id="KW-1185">Reference proteome</keyword>
<dbReference type="OrthoDB" id="7030at10239"/>
<proteinExistence type="predicted"/>
<dbReference type="RefSeq" id="YP_717660.1">
    <property type="nucleotide sequence ID" value="NC_008293.1"/>
</dbReference>
<accession>Q0N3Y0</accession>
<name>Q0N3Y0_9ABAC</name>
<dbReference type="KEGG" id="vg:5141902"/>
<protein>
    <submittedName>
        <fullName evidence="2">38.7K protein</fullName>
    </submittedName>
</protein>
<dbReference type="GeneID" id="5141902"/>
<organism evidence="2 3">
    <name type="scientific">Clanis bilineata nucleopolyhedrovirus</name>
    <dbReference type="NCBI Taxonomy" id="1307957"/>
    <lineage>
        <taxon>Viruses</taxon>
        <taxon>Viruses incertae sedis</taxon>
        <taxon>Naldaviricetes</taxon>
        <taxon>Lefavirales</taxon>
        <taxon>Baculoviridae</taxon>
        <taxon>Alphabaculovirus</taxon>
        <taxon>Alphabaculovirus clabilineatae</taxon>
    </lineage>
</organism>
<sequence>MFNLLTRLFNFFCNDSESESVEQTTPPLPQKTELNTKFDKILANTPSSHIVLTTKLKFDCVEFRLRYTYVDDCVWAIIVDLLKGLDIDAAHLDYVHPDNVKTLNELIFKNSSRVGGSLKCINSMGCVQILKSCNKLDLANDLIDAINSLKPNTNKVDVAVEKRQNSNESIEQKLATMMEYIEKCNKTLVDTNQCFKNEIINKFSVLDTKIENFENQLKQVNEKIDLLNNVEQLYQTLKEHHKNKLVNSKVVTAKADSTTSCLSFLDESHRQEDQGVTSSNNFTSNYNRYETVKFPKDMSKHPRLSVFVKPLNENSTAVAFLSGQKRHNLLGKRKYNNMELVYDSIHPNPQLAVHCINEELDSKQFEYHKRTRRLYHVQCGVDVVKSFINENL</sequence>
<evidence type="ECO:0000313" key="3">
    <source>
        <dbReference type="Proteomes" id="UP000214353"/>
    </source>
</evidence>
<feature type="coiled-coil region" evidence="1">
    <location>
        <begin position="203"/>
        <end position="230"/>
    </location>
</feature>
<dbReference type="EMBL" id="DQ504428">
    <property type="protein sequence ID" value="ABF47463.1"/>
    <property type="molecule type" value="Genomic_DNA"/>
</dbReference>
<evidence type="ECO:0000256" key="1">
    <source>
        <dbReference type="SAM" id="Coils"/>
    </source>
</evidence>
<dbReference type="Proteomes" id="UP000214353">
    <property type="component" value="Segment"/>
</dbReference>
<reference evidence="2 3" key="1">
    <citation type="journal article" date="2009" name="BMC Genomics">
        <title>Genomic sequence, organization and characteristics of a new nucleopolyhedrovirus isolated from Clanis bilineata larva.</title>
        <authorList>
            <person name="Zhu S.Y."/>
            <person name="Yi J.P."/>
            <person name="Shen W.D."/>
            <person name="Wang L.Q."/>
            <person name="He H.G."/>
            <person name="Wang Y."/>
            <person name="Li B."/>
            <person name="Wang W.B."/>
        </authorList>
    </citation>
    <scope>NUCLEOTIDE SEQUENCE [LARGE SCALE GENOMIC DNA]</scope>
    <source>
        <strain evidence="2">DZ1</strain>
    </source>
</reference>